<evidence type="ECO:0000256" key="1">
    <source>
        <dbReference type="ARBA" id="ARBA00022603"/>
    </source>
</evidence>
<accession>A0A1X1UPI1</accession>
<sequence length="363" mass="39542">MSTTVRVPPATLARVVEWTRHYLYRLNQRLAPAPAAMMEMIIATWTSQAVTVAAQLGVADALADGPLAIEDLAGRVGADADALSRLLRALISRGVFRRRRDGRYELNSLADTLRSDAPVSMSWAARFYGSQEQRERWTLLVDAVRTGTAVVPALRGKESFDYFAEQPELADLFNRTMTSISELTDASVVAGYDFSAYPTIVDVGGGQGPLLAAILAAAPESRGVLYDLPHVVAGAPSMLRKHNVADRVCIAEGTFFDSIPGGGDAYILKNIMHDWPDEKAVQILRNIRAAAGPRATVLLVELVIPDHDRDFPGKWADLEMLLNLAARERTAAEYGDLLRQAGFRMTRVVRTASPLSVVEARAA</sequence>
<proteinExistence type="predicted"/>
<keyword evidence="2 6" id="KW-0808">Transferase</keyword>
<dbReference type="InterPro" id="IPR036390">
    <property type="entry name" value="WH_DNA-bd_sf"/>
</dbReference>
<protein>
    <submittedName>
        <fullName evidence="6">Hydroxyneurosporene methyltransferase</fullName>
    </submittedName>
</protein>
<dbReference type="EMBL" id="LQOW01000026">
    <property type="protein sequence ID" value="ORV58760.1"/>
    <property type="molecule type" value="Genomic_DNA"/>
</dbReference>
<dbReference type="SUPFAM" id="SSF46785">
    <property type="entry name" value="Winged helix' DNA-binding domain"/>
    <property type="match status" value="1"/>
</dbReference>
<dbReference type="InterPro" id="IPR016461">
    <property type="entry name" value="COMT-like"/>
</dbReference>
<keyword evidence="7" id="KW-1185">Reference proteome</keyword>
<dbReference type="Pfam" id="PF00891">
    <property type="entry name" value="Methyltransf_2"/>
    <property type="match status" value="1"/>
</dbReference>
<dbReference type="PANTHER" id="PTHR43712">
    <property type="entry name" value="PUTATIVE (AFU_ORTHOLOGUE AFUA_4G14580)-RELATED"/>
    <property type="match status" value="1"/>
</dbReference>
<dbReference type="AlphaFoldDB" id="A0A1X1UPI1"/>
<dbReference type="InterPro" id="IPR036388">
    <property type="entry name" value="WH-like_DNA-bd_sf"/>
</dbReference>
<evidence type="ECO:0000313" key="6">
    <source>
        <dbReference type="EMBL" id="ORV58760.1"/>
    </source>
</evidence>
<dbReference type="PANTHER" id="PTHR43712:SF2">
    <property type="entry name" value="O-METHYLTRANSFERASE CICE"/>
    <property type="match status" value="1"/>
</dbReference>
<evidence type="ECO:0000259" key="5">
    <source>
        <dbReference type="PROSITE" id="PS50987"/>
    </source>
</evidence>
<dbReference type="InterPro" id="IPR001077">
    <property type="entry name" value="COMT_C"/>
</dbReference>
<dbReference type="RefSeq" id="WP_085199019.1">
    <property type="nucleotide sequence ID" value="NZ_JACKVI010000009.1"/>
</dbReference>
<dbReference type="Proteomes" id="UP000194000">
    <property type="component" value="Unassembled WGS sequence"/>
</dbReference>
<evidence type="ECO:0000313" key="7">
    <source>
        <dbReference type="Proteomes" id="UP000194000"/>
    </source>
</evidence>
<dbReference type="GO" id="GO:0008171">
    <property type="term" value="F:O-methyltransferase activity"/>
    <property type="evidence" value="ECO:0007669"/>
    <property type="project" value="InterPro"/>
</dbReference>
<dbReference type="OrthoDB" id="4145676at2"/>
<dbReference type="InterPro" id="IPR029063">
    <property type="entry name" value="SAM-dependent_MTases_sf"/>
</dbReference>
<evidence type="ECO:0000256" key="2">
    <source>
        <dbReference type="ARBA" id="ARBA00022679"/>
    </source>
</evidence>
<reference evidence="6 7" key="1">
    <citation type="submission" date="2016-01" db="EMBL/GenBank/DDBJ databases">
        <title>The new phylogeny of the genus Mycobacterium.</title>
        <authorList>
            <person name="Tarcisio F."/>
            <person name="Conor M."/>
            <person name="Antonella G."/>
            <person name="Elisabetta G."/>
            <person name="Giulia F.S."/>
            <person name="Sara T."/>
            <person name="Anna F."/>
            <person name="Clotilde B."/>
            <person name="Roberto B."/>
            <person name="Veronica D.S."/>
            <person name="Fabio R."/>
            <person name="Monica P."/>
            <person name="Olivier J."/>
            <person name="Enrico T."/>
            <person name="Nicola S."/>
        </authorList>
    </citation>
    <scope>NUCLEOTIDE SEQUENCE [LARGE SCALE GENOMIC DNA]</scope>
    <source>
        <strain evidence="6 7">DSM 45731</strain>
    </source>
</reference>
<dbReference type="STRING" id="1260918.AWC06_18865"/>
<gene>
    <name evidence="6" type="ORF">AWC06_18865</name>
</gene>
<dbReference type="GO" id="GO:0003700">
    <property type="term" value="F:DNA-binding transcription factor activity"/>
    <property type="evidence" value="ECO:0007669"/>
    <property type="project" value="InterPro"/>
</dbReference>
<dbReference type="PROSITE" id="PS50987">
    <property type="entry name" value="HTH_ARSR_2"/>
    <property type="match status" value="1"/>
</dbReference>
<feature type="active site" description="Proton acceptor" evidence="4">
    <location>
        <position position="273"/>
    </location>
</feature>
<dbReference type="GO" id="GO:0032259">
    <property type="term" value="P:methylation"/>
    <property type="evidence" value="ECO:0007669"/>
    <property type="project" value="UniProtKB-KW"/>
</dbReference>
<keyword evidence="3" id="KW-0949">S-adenosyl-L-methionine</keyword>
<dbReference type="Pfam" id="PF08100">
    <property type="entry name" value="Dimerisation"/>
    <property type="match status" value="1"/>
</dbReference>
<feature type="domain" description="HTH arsR-type" evidence="5">
    <location>
        <begin position="35"/>
        <end position="134"/>
    </location>
</feature>
<dbReference type="Gene3D" id="3.40.50.150">
    <property type="entry name" value="Vaccinia Virus protein VP39"/>
    <property type="match status" value="1"/>
</dbReference>
<dbReference type="InterPro" id="IPR012967">
    <property type="entry name" value="COMT_dimerisation"/>
</dbReference>
<comment type="caution">
    <text evidence="6">The sequence shown here is derived from an EMBL/GenBank/DDBJ whole genome shotgun (WGS) entry which is preliminary data.</text>
</comment>
<dbReference type="Gene3D" id="1.10.10.10">
    <property type="entry name" value="Winged helix-like DNA-binding domain superfamily/Winged helix DNA-binding domain"/>
    <property type="match status" value="1"/>
</dbReference>
<keyword evidence="1 6" id="KW-0489">Methyltransferase</keyword>
<evidence type="ECO:0000256" key="4">
    <source>
        <dbReference type="PIRSR" id="PIRSR005739-1"/>
    </source>
</evidence>
<dbReference type="SUPFAM" id="SSF53335">
    <property type="entry name" value="S-adenosyl-L-methionine-dependent methyltransferases"/>
    <property type="match status" value="1"/>
</dbReference>
<evidence type="ECO:0000256" key="3">
    <source>
        <dbReference type="ARBA" id="ARBA00022691"/>
    </source>
</evidence>
<dbReference type="InterPro" id="IPR001845">
    <property type="entry name" value="HTH_ArsR_DNA-bd_dom"/>
</dbReference>
<organism evidence="6 7">
    <name type="scientific">Mycobacterium fragae</name>
    <dbReference type="NCBI Taxonomy" id="1260918"/>
    <lineage>
        <taxon>Bacteria</taxon>
        <taxon>Bacillati</taxon>
        <taxon>Actinomycetota</taxon>
        <taxon>Actinomycetes</taxon>
        <taxon>Mycobacteriales</taxon>
        <taxon>Mycobacteriaceae</taxon>
        <taxon>Mycobacterium</taxon>
    </lineage>
</organism>
<dbReference type="PROSITE" id="PS51683">
    <property type="entry name" value="SAM_OMT_II"/>
    <property type="match status" value="1"/>
</dbReference>
<dbReference type="GO" id="GO:0046983">
    <property type="term" value="F:protein dimerization activity"/>
    <property type="evidence" value="ECO:0007669"/>
    <property type="project" value="InterPro"/>
</dbReference>
<name>A0A1X1UPI1_9MYCO</name>
<dbReference type="PIRSF" id="PIRSF005739">
    <property type="entry name" value="O-mtase"/>
    <property type="match status" value="1"/>
</dbReference>